<feature type="region of interest" description="Disordered" evidence="1">
    <location>
        <begin position="1"/>
        <end position="22"/>
    </location>
</feature>
<dbReference type="CDD" id="cd11614">
    <property type="entry name" value="SAF_CpaB_FlgA_like"/>
    <property type="match status" value="1"/>
</dbReference>
<name>A0ABT0JSG1_9ACTN</name>
<feature type="transmembrane region" description="Helical" evidence="2">
    <location>
        <begin position="34"/>
        <end position="53"/>
    </location>
</feature>
<keyword evidence="2" id="KW-0812">Transmembrane</keyword>
<comment type="caution">
    <text evidence="4">The sequence shown here is derived from an EMBL/GenBank/DDBJ whole genome shotgun (WGS) entry which is preliminary data.</text>
</comment>
<feature type="compositionally biased region" description="Low complexity" evidence="1">
    <location>
        <begin position="177"/>
        <end position="187"/>
    </location>
</feature>
<dbReference type="EMBL" id="JALKFT010000001">
    <property type="protein sequence ID" value="MCK9874471.1"/>
    <property type="molecule type" value="Genomic_DNA"/>
</dbReference>
<evidence type="ECO:0000256" key="2">
    <source>
        <dbReference type="SAM" id="Phobius"/>
    </source>
</evidence>
<keyword evidence="2" id="KW-0472">Membrane</keyword>
<evidence type="ECO:0000256" key="1">
    <source>
        <dbReference type="SAM" id="MobiDB-lite"/>
    </source>
</evidence>
<keyword evidence="5" id="KW-1185">Reference proteome</keyword>
<dbReference type="InterPro" id="IPR013974">
    <property type="entry name" value="SAF"/>
</dbReference>
<evidence type="ECO:0000313" key="4">
    <source>
        <dbReference type="EMBL" id="MCK9874471.1"/>
    </source>
</evidence>
<protein>
    <submittedName>
        <fullName evidence="4">SAF domain-containing protein</fullName>
    </submittedName>
</protein>
<feature type="region of interest" description="Disordered" evidence="1">
    <location>
        <begin position="166"/>
        <end position="187"/>
    </location>
</feature>
<feature type="compositionally biased region" description="Low complexity" evidence="1">
    <location>
        <begin position="1"/>
        <end position="15"/>
    </location>
</feature>
<dbReference type="Pfam" id="PF08666">
    <property type="entry name" value="SAF"/>
    <property type="match status" value="1"/>
</dbReference>
<accession>A0ABT0JSG1</accession>
<keyword evidence="2" id="KW-1133">Transmembrane helix</keyword>
<dbReference type="SMART" id="SM00858">
    <property type="entry name" value="SAF"/>
    <property type="match status" value="1"/>
</dbReference>
<feature type="compositionally biased region" description="Gly residues" evidence="1">
    <location>
        <begin position="167"/>
        <end position="176"/>
    </location>
</feature>
<dbReference type="RefSeq" id="WP_248823117.1">
    <property type="nucleotide sequence ID" value="NZ_JALKFT010000001.1"/>
</dbReference>
<evidence type="ECO:0000259" key="3">
    <source>
        <dbReference type="SMART" id="SM00858"/>
    </source>
</evidence>
<evidence type="ECO:0000313" key="5">
    <source>
        <dbReference type="Proteomes" id="UP001201873"/>
    </source>
</evidence>
<feature type="domain" description="SAF" evidence="3">
    <location>
        <begin position="59"/>
        <end position="124"/>
    </location>
</feature>
<sequence length="264" mass="26599">MTELAAAVRPEASAPPVSPPARRITRRRWRDSRLLVGVLLVLVSVVVGARLFATADSSRQWVVARGDLPAGHVVVAGDLGTVSARLDGTTSGRYYPGARVGDLTGATLARPVNAGEFVSGGDFAGRDRPATRLVPVIVKAGRLPALESGDHVDIYVFQAGAAAAGGTPAGTSGGDATGTNGTNGTAAPAVGAGAETLALHDVEFVEMEKLASGDRSITLRVPIDGAIGAVAASQSERVDVVKLERDASGGVGASGPTTTAGFGR</sequence>
<proteinExistence type="predicted"/>
<organism evidence="4 5">
    <name type="scientific">Frankia umida</name>
    <dbReference type="NCBI Taxonomy" id="573489"/>
    <lineage>
        <taxon>Bacteria</taxon>
        <taxon>Bacillati</taxon>
        <taxon>Actinomycetota</taxon>
        <taxon>Actinomycetes</taxon>
        <taxon>Frankiales</taxon>
        <taxon>Frankiaceae</taxon>
        <taxon>Frankia</taxon>
    </lineage>
</organism>
<dbReference type="Proteomes" id="UP001201873">
    <property type="component" value="Unassembled WGS sequence"/>
</dbReference>
<reference evidence="4 5" key="1">
    <citation type="submission" date="2022-04" db="EMBL/GenBank/DDBJ databases">
        <title>Genome diversity in the genus Frankia.</title>
        <authorList>
            <person name="Carlos-Shanley C."/>
            <person name="Hahn D."/>
        </authorList>
    </citation>
    <scope>NUCLEOTIDE SEQUENCE [LARGE SCALE GENOMIC DNA]</scope>
    <source>
        <strain evidence="4 5">Ag45/Mut15</strain>
    </source>
</reference>
<gene>
    <name evidence="4" type="ORF">MXD59_01510</name>
</gene>